<dbReference type="FunFam" id="3.30.160.20:FF:000004">
    <property type="entry name" value="Peptide chain release factor 1"/>
    <property type="match status" value="1"/>
</dbReference>
<dbReference type="Pfam" id="PF03462">
    <property type="entry name" value="PCRF"/>
    <property type="match status" value="1"/>
</dbReference>
<dbReference type="Gene3D" id="1.20.58.410">
    <property type="entry name" value="Release factor"/>
    <property type="match status" value="1"/>
</dbReference>
<accession>A0A497E4B8</accession>
<dbReference type="HAMAP" id="MF_00094">
    <property type="entry name" value="Rel_fac_2"/>
    <property type="match status" value="1"/>
</dbReference>
<comment type="PTM">
    <text evidence="4">Methylated by PrmC. Methylation increases the termination efficiency of RF2.</text>
</comment>
<organism evidence="8 9">
    <name type="scientific">Aerophobetes bacterium</name>
    <dbReference type="NCBI Taxonomy" id="2030807"/>
    <lineage>
        <taxon>Bacteria</taxon>
        <taxon>Candidatus Aerophobota</taxon>
    </lineage>
</organism>
<keyword evidence="6" id="KW-0175">Coiled coil</keyword>
<dbReference type="PANTHER" id="PTHR43116">
    <property type="entry name" value="PEPTIDE CHAIN RELEASE FACTOR 2"/>
    <property type="match status" value="1"/>
</dbReference>
<dbReference type="InterPro" id="IPR004374">
    <property type="entry name" value="PrfB"/>
</dbReference>
<dbReference type="InterPro" id="IPR000352">
    <property type="entry name" value="Pep_chain_release_fac_I"/>
</dbReference>
<feature type="coiled-coil region" evidence="6">
    <location>
        <begin position="2"/>
        <end position="45"/>
    </location>
</feature>
<feature type="coiled-coil region" evidence="6">
    <location>
        <begin position="85"/>
        <end position="113"/>
    </location>
</feature>
<dbReference type="PANTHER" id="PTHR43116:SF3">
    <property type="entry name" value="CLASS I PEPTIDE CHAIN RELEASE FACTOR"/>
    <property type="match status" value="1"/>
</dbReference>
<dbReference type="NCBIfam" id="TIGR00020">
    <property type="entry name" value="prfB"/>
    <property type="match status" value="1"/>
</dbReference>
<evidence type="ECO:0000256" key="1">
    <source>
        <dbReference type="ARBA" id="ARBA00010835"/>
    </source>
</evidence>
<evidence type="ECO:0000256" key="5">
    <source>
        <dbReference type="NCBIfam" id="TIGR00020"/>
    </source>
</evidence>
<evidence type="ECO:0000256" key="2">
    <source>
        <dbReference type="ARBA" id="ARBA00022481"/>
    </source>
</evidence>
<evidence type="ECO:0000256" key="6">
    <source>
        <dbReference type="SAM" id="Coils"/>
    </source>
</evidence>
<keyword evidence="4" id="KW-0963">Cytoplasm</keyword>
<reference evidence="8 9" key="1">
    <citation type="submission" date="2018-06" db="EMBL/GenBank/DDBJ databases">
        <title>Extensive metabolic versatility and redundancy in microbially diverse, dynamic hydrothermal sediments.</title>
        <authorList>
            <person name="Dombrowski N."/>
            <person name="Teske A."/>
            <person name="Baker B.J."/>
        </authorList>
    </citation>
    <scope>NUCLEOTIDE SEQUENCE [LARGE SCALE GENOMIC DNA]</scope>
    <source>
        <strain evidence="8">B47_G16</strain>
    </source>
</reference>
<proteinExistence type="inferred from homology"/>
<dbReference type="Proteomes" id="UP000279422">
    <property type="component" value="Unassembled WGS sequence"/>
</dbReference>
<comment type="caution">
    <text evidence="8">The sequence shown here is derived from an EMBL/GenBank/DDBJ whole genome shotgun (WGS) entry which is preliminary data.</text>
</comment>
<dbReference type="InterPro" id="IPR045853">
    <property type="entry name" value="Pep_chain_release_fac_I_sf"/>
</dbReference>
<keyword evidence="2 4" id="KW-0488">Methylation</keyword>
<sequence length="364" mass="43013">MLEEYISRIRELQKKVDEIRGYLDLRSEEERIKQLEKKLAQTSEWNKESQPKILQELSYLKERQGRWKEFFNQYQETLTLVELLEEEEDRELEKELRERIEALEKEAEKFEIELLLKGEYDQANAILSVHSGAGGTDSCDWAENLARMYLYWANRKGYRTRVVEWVHNEEAGIKTATIIVEGRFAYGYLKEEIGIHRLIRISPFDSSNRRHTSFAAVDVIPEVEETEIEIREEDLKIETFRASGPGGQHVNVTDSAVRITHLPTGITVQCQDERSQHKNRVMAMRILEARLHNFYELERERKLKKRHKEKARIEWGSQVRSYVLHPYTLVKDHRTGIEKRDVERVLKGEIDEFIIASLKKTALE</sequence>
<dbReference type="Pfam" id="PF00472">
    <property type="entry name" value="RF-1"/>
    <property type="match status" value="1"/>
</dbReference>
<evidence type="ECO:0000313" key="9">
    <source>
        <dbReference type="Proteomes" id="UP000279422"/>
    </source>
</evidence>
<name>A0A497E4B8_UNCAE</name>
<comment type="subcellular location">
    <subcellularLocation>
        <location evidence="4">Cytoplasm</location>
    </subcellularLocation>
</comment>
<comment type="similarity">
    <text evidence="1 4">Belongs to the prokaryotic/mitochondrial release factor family.</text>
</comment>
<dbReference type="SUPFAM" id="SSF75620">
    <property type="entry name" value="Release factor"/>
    <property type="match status" value="1"/>
</dbReference>
<dbReference type="GO" id="GO:0005737">
    <property type="term" value="C:cytoplasm"/>
    <property type="evidence" value="ECO:0007669"/>
    <property type="project" value="UniProtKB-SubCell"/>
</dbReference>
<dbReference type="AlphaFoldDB" id="A0A497E4B8"/>
<comment type="function">
    <text evidence="4">Peptide chain release factor 2 directs the termination of translation in response to the peptide chain termination codons UGA and UAA.</text>
</comment>
<evidence type="ECO:0000256" key="3">
    <source>
        <dbReference type="ARBA" id="ARBA00022917"/>
    </source>
</evidence>
<feature type="modified residue" description="N5-methylglutamine" evidence="4">
    <location>
        <position position="248"/>
    </location>
</feature>
<dbReference type="Gene3D" id="3.30.70.1660">
    <property type="match status" value="1"/>
</dbReference>
<dbReference type="SMART" id="SM00937">
    <property type="entry name" value="PCRF"/>
    <property type="match status" value="1"/>
</dbReference>
<protein>
    <recommendedName>
        <fullName evidence="4 5">Peptide chain release factor 2</fullName>
        <shortName evidence="4">RF-2</shortName>
    </recommendedName>
</protein>
<dbReference type="Gene3D" id="3.30.160.20">
    <property type="match status" value="1"/>
</dbReference>
<dbReference type="PROSITE" id="PS00745">
    <property type="entry name" value="RF_PROK_I"/>
    <property type="match status" value="1"/>
</dbReference>
<dbReference type="InterPro" id="IPR005139">
    <property type="entry name" value="PCRF"/>
</dbReference>
<evidence type="ECO:0000313" key="8">
    <source>
        <dbReference type="EMBL" id="RLE09746.1"/>
    </source>
</evidence>
<feature type="domain" description="Prokaryotic-type class I peptide chain release factors" evidence="7">
    <location>
        <begin position="241"/>
        <end position="257"/>
    </location>
</feature>
<dbReference type="GO" id="GO:0016149">
    <property type="term" value="F:translation release factor activity, codon specific"/>
    <property type="evidence" value="ECO:0007669"/>
    <property type="project" value="UniProtKB-UniRule"/>
</dbReference>
<evidence type="ECO:0000259" key="7">
    <source>
        <dbReference type="PROSITE" id="PS00745"/>
    </source>
</evidence>
<evidence type="ECO:0000256" key="4">
    <source>
        <dbReference type="HAMAP-Rule" id="MF_00094"/>
    </source>
</evidence>
<gene>
    <name evidence="4 8" type="primary">prfB</name>
    <name evidence="8" type="ORF">DRJ00_03415</name>
</gene>
<keyword evidence="3 4" id="KW-0648">Protein biosynthesis</keyword>
<dbReference type="EMBL" id="QMPZ01000031">
    <property type="protein sequence ID" value="RLE09746.1"/>
    <property type="molecule type" value="Genomic_DNA"/>
</dbReference>